<evidence type="ECO:0000313" key="8">
    <source>
        <dbReference type="EMBL" id="OLF47714.1"/>
    </source>
</evidence>
<dbReference type="OrthoDB" id="2224307at2"/>
<evidence type="ECO:0000256" key="4">
    <source>
        <dbReference type="ARBA" id="ARBA00022729"/>
    </source>
</evidence>
<name>A0A1Q8E7D6_9STRE</name>
<dbReference type="InterPro" id="IPR041171">
    <property type="entry name" value="SDR_Ig"/>
</dbReference>
<evidence type="ECO:0000256" key="1">
    <source>
        <dbReference type="ARBA" id="ARBA00004168"/>
    </source>
</evidence>
<dbReference type="InterPro" id="IPR011252">
    <property type="entry name" value="Fibrogen-bd_dom1"/>
</dbReference>
<dbReference type="Gene3D" id="2.60.40.1290">
    <property type="match status" value="1"/>
</dbReference>
<proteinExistence type="predicted"/>
<dbReference type="GO" id="GO:0007155">
    <property type="term" value="P:cell adhesion"/>
    <property type="evidence" value="ECO:0007669"/>
    <property type="project" value="InterPro"/>
</dbReference>
<gene>
    <name evidence="8" type="ORF">BU202_06695</name>
</gene>
<keyword evidence="2" id="KW-0134">Cell wall</keyword>
<keyword evidence="9" id="KW-1185">Reference proteome</keyword>
<reference evidence="9" key="1">
    <citation type="submission" date="2016-12" db="EMBL/GenBank/DDBJ databases">
        <authorList>
            <person name="Gulvik C.A."/>
        </authorList>
    </citation>
    <scope>NUCLEOTIDE SEQUENCE [LARGE SCALE GENOMIC DNA]</scope>
    <source>
        <strain evidence="9">NED12-00049-6B</strain>
    </source>
</reference>
<protein>
    <recommendedName>
        <fullName evidence="7">SDR-like Ig domain-containing protein</fullName>
    </recommendedName>
</protein>
<dbReference type="Pfam" id="PF17961">
    <property type="entry name" value="Big_8"/>
    <property type="match status" value="1"/>
</dbReference>
<dbReference type="AlphaFoldDB" id="A0A1Q8E7D6"/>
<evidence type="ECO:0000256" key="5">
    <source>
        <dbReference type="ARBA" id="ARBA00023088"/>
    </source>
</evidence>
<dbReference type="InterPro" id="IPR008966">
    <property type="entry name" value="Adhesion_dom_sf"/>
</dbReference>
<keyword evidence="5" id="KW-0572">Peptidoglycan-anchor</keyword>
<comment type="subcellular location">
    <subcellularLocation>
        <location evidence="1">Secreted</location>
        <location evidence="1">Cell wall</location>
        <topology evidence="1">Peptidoglycan-anchor</topology>
    </subcellularLocation>
</comment>
<sequence length="363" mass="40950">MKKLLKKFVYLGATLGLLVSNIGSVGQVFAVDGPYTTVSAVDDSCKVGKNINNEFTDIKIEHKKWNGNVGSYADPSDKNWQPNNYQNIHTFFDGTLKNEDMSLKKGDFFTVQLPQETRFNDLLQQDLARAKDLYATDGSGALVATAHFDPATKMITYIFTDYVESHKDIRIHAEYIETLNQDKLIGNIDYTFTGTYAGMQSSYTYYLDNWRADDVNRFNSVSSEEPVQVVTKLTEVNPITNTFIAVMNVRVSGTGSALMLRYDGDSRVPRSPNSELRIYAVPENEDLVGSFRSYSSTWTDVTDSFTKVEKGNKIEYTTPSNTHTKYVVVSHGNYLPNLGFGIFQTRPIQIKLQELQRLQVLSF</sequence>
<evidence type="ECO:0000256" key="3">
    <source>
        <dbReference type="ARBA" id="ARBA00022525"/>
    </source>
</evidence>
<keyword evidence="3" id="KW-0964">Secreted</keyword>
<keyword evidence="4 6" id="KW-0732">Signal</keyword>
<feature type="domain" description="SDR-like Ig" evidence="7">
    <location>
        <begin position="82"/>
        <end position="183"/>
    </location>
</feature>
<dbReference type="RefSeq" id="WP_075105021.1">
    <property type="nucleotide sequence ID" value="NZ_MSJM01000005.1"/>
</dbReference>
<evidence type="ECO:0000256" key="6">
    <source>
        <dbReference type="SAM" id="SignalP"/>
    </source>
</evidence>
<organism evidence="8 9">
    <name type="scientific">Streptococcus cuniculi</name>
    <dbReference type="NCBI Taxonomy" id="1432788"/>
    <lineage>
        <taxon>Bacteria</taxon>
        <taxon>Bacillati</taxon>
        <taxon>Bacillota</taxon>
        <taxon>Bacilli</taxon>
        <taxon>Lactobacillales</taxon>
        <taxon>Streptococcaceae</taxon>
        <taxon>Streptococcus</taxon>
    </lineage>
</organism>
<feature type="signal peptide" evidence="6">
    <location>
        <begin position="1"/>
        <end position="30"/>
    </location>
</feature>
<feature type="chain" id="PRO_5012005461" description="SDR-like Ig domain-containing protein" evidence="6">
    <location>
        <begin position="31"/>
        <end position="363"/>
    </location>
</feature>
<dbReference type="EMBL" id="MSJM01000005">
    <property type="protein sequence ID" value="OLF47714.1"/>
    <property type="molecule type" value="Genomic_DNA"/>
</dbReference>
<evidence type="ECO:0000259" key="7">
    <source>
        <dbReference type="Pfam" id="PF17961"/>
    </source>
</evidence>
<evidence type="ECO:0000313" key="9">
    <source>
        <dbReference type="Proteomes" id="UP000186890"/>
    </source>
</evidence>
<dbReference type="Gene3D" id="2.60.40.1280">
    <property type="match status" value="1"/>
</dbReference>
<evidence type="ECO:0000256" key="2">
    <source>
        <dbReference type="ARBA" id="ARBA00022512"/>
    </source>
</evidence>
<comment type="caution">
    <text evidence="8">The sequence shown here is derived from an EMBL/GenBank/DDBJ whole genome shotgun (WGS) entry which is preliminary data.</text>
</comment>
<dbReference type="Proteomes" id="UP000186890">
    <property type="component" value="Unassembled WGS sequence"/>
</dbReference>
<accession>A0A1Q8E7D6</accession>
<dbReference type="SUPFAM" id="SSF49401">
    <property type="entry name" value="Bacterial adhesins"/>
    <property type="match status" value="2"/>
</dbReference>